<evidence type="ECO:0000313" key="2">
    <source>
        <dbReference type="Proteomes" id="UP000005268"/>
    </source>
</evidence>
<dbReference type="EMBL" id="CP003588">
    <property type="protein sequence ID" value="AFK70746.1"/>
    <property type="molecule type" value="Genomic_DNA"/>
</dbReference>
<name>I3UZ25_PSEPU</name>
<dbReference type="AlphaFoldDB" id="I3UZ25"/>
<proteinExistence type="predicted"/>
<gene>
    <name evidence="1" type="ORF">YSA_07352</name>
</gene>
<dbReference type="HOGENOM" id="CLU_3366704_0_0_6"/>
<protein>
    <submittedName>
        <fullName evidence="1">Uncharacterized protein</fullName>
    </submittedName>
</protein>
<reference evidence="1 2" key="1">
    <citation type="journal article" date="2012" name="J. Bacteriol.">
        <title>Complete Genome Sequence of the Naphthalene-Degrading Pseudomonas putida Strain ND6.</title>
        <authorList>
            <person name="Li S."/>
            <person name="Zhao H."/>
            <person name="Li Y."/>
            <person name="Niu S."/>
            <person name="Cai B."/>
        </authorList>
    </citation>
    <scope>NUCLEOTIDE SEQUENCE [LARGE SCALE GENOMIC DNA]</scope>
    <source>
        <strain evidence="1 2">ND6</strain>
    </source>
</reference>
<accession>I3UZ25</accession>
<dbReference type="KEGG" id="ppi:YSA_07352"/>
<dbReference type="Proteomes" id="UP000005268">
    <property type="component" value="Chromosome"/>
</dbReference>
<organism evidence="1 2">
    <name type="scientific">Pseudomonas putida ND6</name>
    <dbReference type="NCBI Taxonomy" id="231023"/>
    <lineage>
        <taxon>Bacteria</taxon>
        <taxon>Pseudomonadati</taxon>
        <taxon>Pseudomonadota</taxon>
        <taxon>Gammaproteobacteria</taxon>
        <taxon>Pseudomonadales</taxon>
        <taxon>Pseudomonadaceae</taxon>
        <taxon>Pseudomonas</taxon>
    </lineage>
</organism>
<sequence>MASIAVDASRARPLPQEGIRAPNLFLTAIEVITKS</sequence>
<evidence type="ECO:0000313" key="1">
    <source>
        <dbReference type="EMBL" id="AFK70746.1"/>
    </source>
</evidence>